<dbReference type="EC" id="2.1.2.11" evidence="6"/>
<dbReference type="HOGENOM" id="CLU_036645_1_0_2"/>
<dbReference type="GO" id="GO:0015937">
    <property type="term" value="P:coenzyme A biosynthetic process"/>
    <property type="evidence" value="ECO:0007669"/>
    <property type="project" value="UniProtKB-UniRule"/>
</dbReference>
<dbReference type="KEGG" id="thg:TCELL_1106"/>
<dbReference type="eggNOG" id="arCOG00584">
    <property type="taxonomic scope" value="Archaea"/>
</dbReference>
<keyword evidence="4 6" id="KW-0460">Magnesium</keyword>
<dbReference type="GO" id="GO:0003864">
    <property type="term" value="F:3-methyl-2-oxobutanoate hydroxymethyltransferase activity"/>
    <property type="evidence" value="ECO:0007669"/>
    <property type="project" value="UniProtKB-UniRule"/>
</dbReference>
<feature type="active site" description="Proton acceptor" evidence="6 7">
    <location>
        <position position="182"/>
    </location>
</feature>
<dbReference type="FunCoup" id="I3TFJ1">
    <property type="interactions" value="48"/>
</dbReference>
<dbReference type="InterPro" id="IPR003700">
    <property type="entry name" value="Pantoate_hydroxy_MeTrfase"/>
</dbReference>
<dbReference type="InterPro" id="IPR040442">
    <property type="entry name" value="Pyrv_kinase-like_dom_sf"/>
</dbReference>
<dbReference type="InParanoid" id="I3TFJ1"/>
<feature type="binding site" evidence="6 9">
    <location>
        <position position="84"/>
    </location>
    <ligand>
        <name>Mg(2+)</name>
        <dbReference type="ChEBI" id="CHEBI:18420"/>
    </ligand>
</feature>
<dbReference type="Proteomes" id="UP000005270">
    <property type="component" value="Chromosome"/>
</dbReference>
<comment type="cofactor">
    <cofactor evidence="6 9">
        <name>Mg(2+)</name>
        <dbReference type="ChEBI" id="CHEBI:18420"/>
    </cofactor>
    <text evidence="6 9">Binds 1 Mg(2+) ion per subunit.</text>
</comment>
<dbReference type="CDD" id="cd06557">
    <property type="entry name" value="KPHMT-like"/>
    <property type="match status" value="1"/>
</dbReference>
<keyword evidence="5 6" id="KW-0173">Coenzyme A biosynthesis</keyword>
<feature type="binding site" evidence="6 8">
    <location>
        <begin position="45"/>
        <end position="46"/>
    </location>
    <ligand>
        <name>3-methyl-2-oxobutanoate</name>
        <dbReference type="ChEBI" id="CHEBI:11851"/>
    </ligand>
</feature>
<feature type="binding site" evidence="6 9">
    <location>
        <position position="45"/>
    </location>
    <ligand>
        <name>Mg(2+)</name>
        <dbReference type="ChEBI" id="CHEBI:18420"/>
    </ligand>
</feature>
<dbReference type="GO" id="GO:0008168">
    <property type="term" value="F:methyltransferase activity"/>
    <property type="evidence" value="ECO:0007669"/>
    <property type="project" value="UniProtKB-KW"/>
</dbReference>
<feature type="binding site" evidence="6 8">
    <location>
        <position position="84"/>
    </location>
    <ligand>
        <name>3-methyl-2-oxobutanoate</name>
        <dbReference type="ChEBI" id="CHEBI:11851"/>
    </ligand>
</feature>
<keyword evidence="6 9" id="KW-0479">Metal-binding</keyword>
<protein>
    <recommendedName>
        <fullName evidence="6">3-methyl-2-oxobutanoate hydroxymethyltransferase</fullName>
        <ecNumber evidence="6">2.1.2.11</ecNumber>
    </recommendedName>
    <alternativeName>
        <fullName evidence="6">Ketopantoate hydroxymethyltransferase</fullName>
        <shortName evidence="6">KPHMT</shortName>
    </alternativeName>
</protein>
<feature type="binding site" evidence="6 8">
    <location>
        <position position="113"/>
    </location>
    <ligand>
        <name>3-methyl-2-oxobutanoate</name>
        <dbReference type="ChEBI" id="CHEBI:11851"/>
    </ligand>
</feature>
<dbReference type="PANTHER" id="PTHR20881:SF0">
    <property type="entry name" value="3-METHYL-2-OXOBUTANOATE HYDROXYMETHYLTRANSFERASE"/>
    <property type="match status" value="1"/>
</dbReference>
<organism evidence="10 11">
    <name type="scientific">Thermogladius calderae (strain DSM 22663 / VKM B-2946 / 1633)</name>
    <dbReference type="NCBI Taxonomy" id="1184251"/>
    <lineage>
        <taxon>Archaea</taxon>
        <taxon>Thermoproteota</taxon>
        <taxon>Thermoprotei</taxon>
        <taxon>Desulfurococcales</taxon>
        <taxon>Desulfurococcaceae</taxon>
        <taxon>Thermogladius</taxon>
    </lineage>
</organism>
<reference evidence="10 11" key="1">
    <citation type="journal article" date="2012" name="J. Bacteriol.">
        <title>Complete genome sequence of the hyperthermophilic cellulolytic Crenarchaeon 'Thermogladius cellulolyticus' 1633.</title>
        <authorList>
            <person name="Mardanov A.V."/>
            <person name="Kochetkova T.V."/>
            <person name="Beletsky A.V."/>
            <person name="Bonch-Osmolovskaya E.A."/>
            <person name="Ravin N.V."/>
            <person name="Skryabin K.G."/>
        </authorList>
    </citation>
    <scope>NUCLEOTIDE SEQUENCE [LARGE SCALE GENOMIC DNA]</scope>
    <source>
        <strain evidence="11">DSM 22663 / VKM B-2946 / 1633</strain>
    </source>
</reference>
<dbReference type="HAMAP" id="MF_00156">
    <property type="entry name" value="PanB"/>
    <property type="match status" value="1"/>
</dbReference>
<dbReference type="GO" id="GO:0005737">
    <property type="term" value="C:cytoplasm"/>
    <property type="evidence" value="ECO:0007669"/>
    <property type="project" value="UniProtKB-SubCell"/>
</dbReference>
<dbReference type="Gene3D" id="3.20.20.60">
    <property type="entry name" value="Phosphoenolpyruvate-binding domains"/>
    <property type="match status" value="1"/>
</dbReference>
<keyword evidence="11" id="KW-1185">Reference proteome</keyword>
<comment type="subcellular location">
    <subcellularLocation>
        <location evidence="6">Cytoplasm</location>
    </subcellularLocation>
</comment>
<dbReference type="PIRSF" id="PIRSF000388">
    <property type="entry name" value="Pantoate_hydroxy_MeTrfase"/>
    <property type="match status" value="1"/>
</dbReference>
<comment type="pathway">
    <text evidence="6">Cofactor biosynthesis; coenzyme A biosynthesis.</text>
</comment>
<name>I3TFJ1_THEC1</name>
<dbReference type="GO" id="GO:0015940">
    <property type="term" value="P:pantothenate biosynthetic process"/>
    <property type="evidence" value="ECO:0007669"/>
    <property type="project" value="UniProtKB-UniRule"/>
</dbReference>
<keyword evidence="3 6" id="KW-0808">Transferase</keyword>
<feature type="binding site" evidence="6 9">
    <location>
        <position position="115"/>
    </location>
    <ligand>
        <name>Mg(2+)</name>
        <dbReference type="ChEBI" id="CHEBI:18420"/>
    </ligand>
</feature>
<evidence type="ECO:0000256" key="3">
    <source>
        <dbReference type="ARBA" id="ARBA00022679"/>
    </source>
</evidence>
<dbReference type="AlphaFoldDB" id="I3TFJ1"/>
<evidence type="ECO:0000256" key="1">
    <source>
        <dbReference type="ARBA" id="ARBA00005033"/>
    </source>
</evidence>
<evidence type="ECO:0000256" key="7">
    <source>
        <dbReference type="PIRSR" id="PIRSR000388-1"/>
    </source>
</evidence>
<accession>I3TFJ1</accession>
<dbReference type="STRING" id="1184251.TCELL_1106"/>
<dbReference type="NCBIfam" id="NF001452">
    <property type="entry name" value="PRK00311.1"/>
    <property type="match status" value="1"/>
</dbReference>
<gene>
    <name evidence="6" type="primary">panB</name>
    <name evidence="10" type="ordered locus">TCELL_1106</name>
</gene>
<evidence type="ECO:0000313" key="10">
    <source>
        <dbReference type="EMBL" id="AFK51529.1"/>
    </source>
</evidence>
<dbReference type="GeneID" id="13013425"/>
<dbReference type="NCBIfam" id="TIGR00222">
    <property type="entry name" value="panB"/>
    <property type="match status" value="1"/>
</dbReference>
<dbReference type="FunFam" id="3.20.20.60:FF:000003">
    <property type="entry name" value="3-methyl-2-oxobutanoate hydroxymethyltransferase"/>
    <property type="match status" value="1"/>
</dbReference>
<evidence type="ECO:0000256" key="6">
    <source>
        <dbReference type="HAMAP-Rule" id="MF_00156"/>
    </source>
</evidence>
<comment type="similarity">
    <text evidence="2 6">Belongs to the PanB family.</text>
</comment>
<dbReference type="OrthoDB" id="8414at2157"/>
<keyword evidence="6" id="KW-0963">Cytoplasm</keyword>
<keyword evidence="10" id="KW-0489">Methyltransferase</keyword>
<comment type="catalytic activity">
    <reaction evidence="6">
        <text>(6R)-5,10-methylene-5,6,7,8-tetrahydrofolate + 3-methyl-2-oxobutanoate + H2O = 2-dehydropantoate + (6S)-5,6,7,8-tetrahydrofolate</text>
        <dbReference type="Rhea" id="RHEA:11824"/>
        <dbReference type="ChEBI" id="CHEBI:11561"/>
        <dbReference type="ChEBI" id="CHEBI:11851"/>
        <dbReference type="ChEBI" id="CHEBI:15377"/>
        <dbReference type="ChEBI" id="CHEBI:15636"/>
        <dbReference type="ChEBI" id="CHEBI:57453"/>
        <dbReference type="EC" id="2.1.2.11"/>
    </reaction>
</comment>
<evidence type="ECO:0000256" key="2">
    <source>
        <dbReference type="ARBA" id="ARBA00008676"/>
    </source>
</evidence>
<dbReference type="SUPFAM" id="SSF51621">
    <property type="entry name" value="Phosphoenolpyruvate/pyruvate domain"/>
    <property type="match status" value="1"/>
</dbReference>
<evidence type="ECO:0000256" key="5">
    <source>
        <dbReference type="ARBA" id="ARBA00022993"/>
    </source>
</evidence>
<dbReference type="InterPro" id="IPR015813">
    <property type="entry name" value="Pyrv/PenolPyrv_kinase-like_dom"/>
</dbReference>
<dbReference type="GO" id="GO:0000287">
    <property type="term" value="F:magnesium ion binding"/>
    <property type="evidence" value="ECO:0007669"/>
    <property type="project" value="TreeGrafter"/>
</dbReference>
<evidence type="ECO:0000256" key="8">
    <source>
        <dbReference type="PIRSR" id="PIRSR000388-2"/>
    </source>
</evidence>
<sequence>MSKKVTVRDIIKKKGAEKIAAITAYDYTTTKIVDQAGVDIILVGDSVGMVVHGLPSTIPVSMEMMLLHVESAARAKPRALLVGDMPFLSYEASVEDAVYNAGLMLKKGAEAVKIEGGAEMADVIKAMVKAGIPVMGHIGLTPQRYLLLGGYKRRGVKASEVEKIVEDAKEIEKAGVFAIVIEFTAADVAAEVTKQVSVPTICIGSGWMCDGQILVLHDVLGLSESTPPFAKKYADLRGAILSAVSEYVREVKAGLFPGKEHSFFSDAYNRGSE</sequence>
<evidence type="ECO:0000256" key="9">
    <source>
        <dbReference type="PIRSR" id="PIRSR000388-3"/>
    </source>
</evidence>
<dbReference type="RefSeq" id="WP_014737779.1">
    <property type="nucleotide sequence ID" value="NC_017954.1"/>
</dbReference>
<dbReference type="PANTHER" id="PTHR20881">
    <property type="entry name" value="3-METHYL-2-OXOBUTANOATE HYDROXYMETHYLTRANSFERASE"/>
    <property type="match status" value="1"/>
</dbReference>
<comment type="pathway">
    <text evidence="1">Cofactor biosynthesis; (R)-pantothenate biosynthesis; (R)-pantoate from 3-methyl-2-oxobutanoate: step 1/2.</text>
</comment>
<dbReference type="GO" id="GO:0032259">
    <property type="term" value="P:methylation"/>
    <property type="evidence" value="ECO:0007669"/>
    <property type="project" value="UniProtKB-KW"/>
</dbReference>
<evidence type="ECO:0000313" key="11">
    <source>
        <dbReference type="Proteomes" id="UP000005270"/>
    </source>
</evidence>
<evidence type="ECO:0000256" key="4">
    <source>
        <dbReference type="ARBA" id="ARBA00022842"/>
    </source>
</evidence>
<comment type="function">
    <text evidence="6">Catalyzes the reversible reaction in which hydroxymethyl group from 5,10-methylenetetrahydrofolate is transferred onto alpha-ketoisovalerate to form ketopantoate.</text>
</comment>
<dbReference type="UniPathway" id="UPA00241"/>
<comment type="subunit">
    <text evidence="6">Homodecamer; pentamer of dimers.</text>
</comment>
<dbReference type="Pfam" id="PF02548">
    <property type="entry name" value="Pantoate_transf"/>
    <property type="match status" value="1"/>
</dbReference>
<dbReference type="EMBL" id="CP003531">
    <property type="protein sequence ID" value="AFK51529.1"/>
    <property type="molecule type" value="Genomic_DNA"/>
</dbReference>
<proteinExistence type="inferred from homology"/>